<accession>A0A918P3T6</accession>
<dbReference type="SUPFAM" id="SSF53448">
    <property type="entry name" value="Nucleotide-diphospho-sugar transferases"/>
    <property type="match status" value="1"/>
</dbReference>
<gene>
    <name evidence="2" type="ORF">GCM10011289_18640</name>
</gene>
<comment type="caution">
    <text evidence="2">The sequence shown here is derived from an EMBL/GenBank/DDBJ whole genome shotgun (WGS) entry which is preliminary data.</text>
</comment>
<dbReference type="Proteomes" id="UP000645257">
    <property type="component" value="Unassembled WGS sequence"/>
</dbReference>
<protein>
    <recommendedName>
        <fullName evidence="1">Glycosyltransferase 2-like domain-containing protein</fullName>
    </recommendedName>
</protein>
<evidence type="ECO:0000259" key="1">
    <source>
        <dbReference type="Pfam" id="PF00535"/>
    </source>
</evidence>
<reference evidence="2" key="1">
    <citation type="journal article" date="2014" name="Int. J. Syst. Evol. Microbiol.">
        <title>Complete genome sequence of Corynebacterium casei LMG S-19264T (=DSM 44701T), isolated from a smear-ripened cheese.</title>
        <authorList>
            <consortium name="US DOE Joint Genome Institute (JGI-PGF)"/>
            <person name="Walter F."/>
            <person name="Albersmeier A."/>
            <person name="Kalinowski J."/>
            <person name="Ruckert C."/>
        </authorList>
    </citation>
    <scope>NUCLEOTIDE SEQUENCE</scope>
    <source>
        <strain evidence="2">KCTC 32182</strain>
    </source>
</reference>
<organism evidence="2 3">
    <name type="scientific">Paludibacterium paludis</name>
    <dbReference type="NCBI Taxonomy" id="1225769"/>
    <lineage>
        <taxon>Bacteria</taxon>
        <taxon>Pseudomonadati</taxon>
        <taxon>Pseudomonadota</taxon>
        <taxon>Betaproteobacteria</taxon>
        <taxon>Neisseriales</taxon>
        <taxon>Chromobacteriaceae</taxon>
        <taxon>Paludibacterium</taxon>
    </lineage>
</organism>
<dbReference type="PANTHER" id="PTHR22916">
    <property type="entry name" value="GLYCOSYLTRANSFERASE"/>
    <property type="match status" value="1"/>
</dbReference>
<dbReference type="InterPro" id="IPR029044">
    <property type="entry name" value="Nucleotide-diphossugar_trans"/>
</dbReference>
<dbReference type="GO" id="GO:0016758">
    <property type="term" value="F:hexosyltransferase activity"/>
    <property type="evidence" value="ECO:0007669"/>
    <property type="project" value="UniProtKB-ARBA"/>
</dbReference>
<evidence type="ECO:0000313" key="2">
    <source>
        <dbReference type="EMBL" id="GGY15606.1"/>
    </source>
</evidence>
<keyword evidence="3" id="KW-1185">Reference proteome</keyword>
<proteinExistence type="predicted"/>
<dbReference type="InterPro" id="IPR001173">
    <property type="entry name" value="Glyco_trans_2-like"/>
</dbReference>
<dbReference type="PANTHER" id="PTHR22916:SF3">
    <property type="entry name" value="UDP-GLCNAC:BETAGAL BETA-1,3-N-ACETYLGLUCOSAMINYLTRANSFERASE-LIKE PROTEIN 1"/>
    <property type="match status" value="1"/>
</dbReference>
<reference evidence="2" key="2">
    <citation type="submission" date="2020-09" db="EMBL/GenBank/DDBJ databases">
        <authorList>
            <person name="Sun Q."/>
            <person name="Kim S."/>
        </authorList>
    </citation>
    <scope>NUCLEOTIDE SEQUENCE</scope>
    <source>
        <strain evidence="2">KCTC 32182</strain>
    </source>
</reference>
<evidence type="ECO:0000313" key="3">
    <source>
        <dbReference type="Proteomes" id="UP000645257"/>
    </source>
</evidence>
<feature type="domain" description="Glycosyltransferase 2-like" evidence="1">
    <location>
        <begin position="17"/>
        <end position="133"/>
    </location>
</feature>
<name>A0A918P3T6_9NEIS</name>
<dbReference type="Gene3D" id="3.90.550.10">
    <property type="entry name" value="Spore Coat Polysaccharide Biosynthesis Protein SpsA, Chain A"/>
    <property type="match status" value="1"/>
</dbReference>
<sequence>MHETPDISAVILLMTDDEREYAPKTLGSVLAQTLPVGEILVYVREENTWIDAIVQGQPKITVRRIPKMGPGHVRNLAAREARGEWLAYLDGDDYWAPTRLERQCAGLSSHDGLISCDYYLINERGVNCGFAMSNRFPTPSSWLIRRRIMLEKRFNETVFKHNDSMWWVEHRGWEITRRVPEPLLFYRVRRGSLSDVLKNKQRKNQYVALASHPLVRPLAYFATWMVYRGKRATTYPPAA</sequence>
<dbReference type="RefSeq" id="WP_189533611.1">
    <property type="nucleotide sequence ID" value="NZ_BMYX01000009.1"/>
</dbReference>
<dbReference type="EMBL" id="BMYX01000009">
    <property type="protein sequence ID" value="GGY15606.1"/>
    <property type="molecule type" value="Genomic_DNA"/>
</dbReference>
<dbReference type="CDD" id="cd00761">
    <property type="entry name" value="Glyco_tranf_GTA_type"/>
    <property type="match status" value="1"/>
</dbReference>
<dbReference type="AlphaFoldDB" id="A0A918P3T6"/>
<dbReference type="Pfam" id="PF00535">
    <property type="entry name" value="Glycos_transf_2"/>
    <property type="match status" value="1"/>
</dbReference>